<accession>A0ABN9HJR3</accession>
<reference evidence="2" key="1">
    <citation type="submission" date="2023-05" db="EMBL/GenBank/DDBJ databases">
        <authorList>
            <person name="Stuckert A."/>
        </authorList>
    </citation>
    <scope>NUCLEOTIDE SEQUENCE</scope>
</reference>
<dbReference type="Pfam" id="PF03645">
    <property type="entry name" value="Tctex-1"/>
    <property type="match status" value="1"/>
</dbReference>
<keyword evidence="3" id="KW-1185">Reference proteome</keyword>
<sequence length="109" mass="12786">NPPQRFPYAQVKELIQEFLTARLRNVTYDPEKSGDLTKNLCEDIKKMVRRYTPPRYKLICNMAIGSKNREDILMTSQCLWDSYSDNVTSCSYENSTMFCVVTVYAVYFE</sequence>
<proteinExistence type="inferred from homology"/>
<dbReference type="InterPro" id="IPR005334">
    <property type="entry name" value="Tctex-1-like"/>
</dbReference>
<evidence type="ECO:0000256" key="1">
    <source>
        <dbReference type="ARBA" id="ARBA00005361"/>
    </source>
</evidence>
<dbReference type="EMBL" id="CATNWA010021098">
    <property type="protein sequence ID" value="CAI9621349.1"/>
    <property type="molecule type" value="Genomic_DNA"/>
</dbReference>
<gene>
    <name evidence="2" type="ORF">SPARVUS_LOCUS16133201</name>
</gene>
<evidence type="ECO:0000313" key="2">
    <source>
        <dbReference type="EMBL" id="CAI9621349.1"/>
    </source>
</evidence>
<comment type="similarity">
    <text evidence="1">Belongs to the dynein light chain Tctex-type family.</text>
</comment>
<organism evidence="2 3">
    <name type="scientific">Staurois parvus</name>
    <dbReference type="NCBI Taxonomy" id="386267"/>
    <lineage>
        <taxon>Eukaryota</taxon>
        <taxon>Metazoa</taxon>
        <taxon>Chordata</taxon>
        <taxon>Craniata</taxon>
        <taxon>Vertebrata</taxon>
        <taxon>Euteleostomi</taxon>
        <taxon>Amphibia</taxon>
        <taxon>Batrachia</taxon>
        <taxon>Anura</taxon>
        <taxon>Neobatrachia</taxon>
        <taxon>Ranoidea</taxon>
        <taxon>Ranidae</taxon>
        <taxon>Staurois</taxon>
    </lineage>
</organism>
<protein>
    <submittedName>
        <fullName evidence="2">Uncharacterized protein</fullName>
    </submittedName>
</protein>
<dbReference type="CDD" id="cd21451">
    <property type="entry name" value="DLC-like_TCTEX1D"/>
    <property type="match status" value="1"/>
</dbReference>
<dbReference type="Gene3D" id="3.30.1140.40">
    <property type="entry name" value="Tctex-1"/>
    <property type="match status" value="1"/>
</dbReference>
<dbReference type="PANTHER" id="PTHR21255:SF61">
    <property type="entry name" value="TCTEX1 DOMAIN CONTAINING 1"/>
    <property type="match status" value="1"/>
</dbReference>
<comment type="caution">
    <text evidence="2">The sequence shown here is derived from an EMBL/GenBank/DDBJ whole genome shotgun (WGS) entry which is preliminary data.</text>
</comment>
<feature type="non-terminal residue" evidence="2">
    <location>
        <position position="1"/>
    </location>
</feature>
<dbReference type="Proteomes" id="UP001162483">
    <property type="component" value="Unassembled WGS sequence"/>
</dbReference>
<name>A0ABN9HJR3_9NEOB</name>
<dbReference type="PANTHER" id="PTHR21255">
    <property type="entry name" value="T-COMPLEX-ASSOCIATED-TESTIS-EXPRESSED 1/ DYNEIN LIGHT CHAIN"/>
    <property type="match status" value="1"/>
</dbReference>
<dbReference type="InterPro" id="IPR038586">
    <property type="entry name" value="Tctex-1-like_sf"/>
</dbReference>
<evidence type="ECO:0000313" key="3">
    <source>
        <dbReference type="Proteomes" id="UP001162483"/>
    </source>
</evidence>